<evidence type="ECO:0000313" key="2">
    <source>
        <dbReference type="EMBL" id="KHS42507.1"/>
    </source>
</evidence>
<dbReference type="STRING" id="48936.NJ75_04191"/>
<sequence>MATGNQSYPTAPSLTIAPRRSWRWRALLIALALLLAVLATFWTAIRGYATTGASYGARVACSCRFVGGRELSDCRKDFEPGMELVSLSEDAEAKSVTARFALLFSQTATYRKGPGCVLEPWKK</sequence>
<keyword evidence="3" id="KW-1185">Reference proteome</keyword>
<feature type="transmembrane region" description="Helical" evidence="1">
    <location>
        <begin position="26"/>
        <end position="45"/>
    </location>
</feature>
<protein>
    <submittedName>
        <fullName evidence="2">Uncharacterized protein</fullName>
    </submittedName>
</protein>
<dbReference type="EMBL" id="JRVC01000029">
    <property type="protein sequence ID" value="KHS42507.1"/>
    <property type="molecule type" value="Genomic_DNA"/>
</dbReference>
<dbReference type="PATRIC" id="fig|48936.3.peg.4219"/>
<comment type="caution">
    <text evidence="2">The sequence shown here is derived from an EMBL/GenBank/DDBJ whole genome shotgun (WGS) entry which is preliminary data.</text>
</comment>
<name>A0A0B8Z8G4_9SPHN</name>
<keyword evidence="1" id="KW-0812">Transmembrane</keyword>
<keyword evidence="1" id="KW-1133">Transmembrane helix</keyword>
<evidence type="ECO:0000313" key="3">
    <source>
        <dbReference type="Proteomes" id="UP000031338"/>
    </source>
</evidence>
<accession>A0A0B8Z8G4</accession>
<dbReference type="Proteomes" id="UP000031338">
    <property type="component" value="Unassembled WGS sequence"/>
</dbReference>
<evidence type="ECO:0000256" key="1">
    <source>
        <dbReference type="SAM" id="Phobius"/>
    </source>
</evidence>
<reference evidence="2 3" key="1">
    <citation type="submission" date="2014-10" db="EMBL/GenBank/DDBJ databases">
        <title>Draft genome sequence of Novosphingobium subterraneum DSM 12447.</title>
        <authorList>
            <person name="Gan H.M."/>
            <person name="Gan H.Y."/>
            <person name="Savka M.A."/>
        </authorList>
    </citation>
    <scope>NUCLEOTIDE SEQUENCE [LARGE SCALE GENOMIC DNA]</scope>
    <source>
        <strain evidence="2 3">DSM 12447</strain>
    </source>
</reference>
<keyword evidence="1" id="KW-0472">Membrane</keyword>
<dbReference type="AlphaFoldDB" id="A0A0B8Z8G4"/>
<organism evidence="2 3">
    <name type="scientific">Novosphingobium subterraneum</name>
    <dbReference type="NCBI Taxonomy" id="48936"/>
    <lineage>
        <taxon>Bacteria</taxon>
        <taxon>Pseudomonadati</taxon>
        <taxon>Pseudomonadota</taxon>
        <taxon>Alphaproteobacteria</taxon>
        <taxon>Sphingomonadales</taxon>
        <taxon>Sphingomonadaceae</taxon>
        <taxon>Novosphingobium</taxon>
    </lineage>
</organism>
<gene>
    <name evidence="2" type="ORF">NJ75_04191</name>
</gene>
<proteinExistence type="predicted"/>